<reference evidence="1 2" key="1">
    <citation type="submission" date="2023-09" db="EMBL/GenBank/DDBJ databases">
        <authorList>
            <person name="Wang M."/>
        </authorList>
    </citation>
    <scope>NUCLEOTIDE SEQUENCE [LARGE SCALE GENOMIC DNA]</scope>
    <source>
        <strain evidence="1">GT-2023</strain>
        <tissue evidence="1">Liver</tissue>
    </source>
</reference>
<keyword evidence="2" id="KW-1185">Reference proteome</keyword>
<accession>A0ABR3LX21</accession>
<dbReference type="Proteomes" id="UP001558613">
    <property type="component" value="Unassembled WGS sequence"/>
</dbReference>
<evidence type="ECO:0000313" key="1">
    <source>
        <dbReference type="EMBL" id="KAL1255978.1"/>
    </source>
</evidence>
<evidence type="ECO:0000313" key="2">
    <source>
        <dbReference type="Proteomes" id="UP001558613"/>
    </source>
</evidence>
<sequence length="68" mass="8144">MLVICVPKQEEAVNHRVNTEMLKAFKRHKQECERDSSRFFSPSLLELKRQKTGEWDRKKITEGEDIRL</sequence>
<proteinExistence type="predicted"/>
<gene>
    <name evidence="1" type="ORF">QQF64_014039</name>
</gene>
<dbReference type="EMBL" id="JAYMGO010000019">
    <property type="protein sequence ID" value="KAL1255978.1"/>
    <property type="molecule type" value="Genomic_DNA"/>
</dbReference>
<organism evidence="1 2">
    <name type="scientific">Cirrhinus molitorella</name>
    <name type="common">mud carp</name>
    <dbReference type="NCBI Taxonomy" id="172907"/>
    <lineage>
        <taxon>Eukaryota</taxon>
        <taxon>Metazoa</taxon>
        <taxon>Chordata</taxon>
        <taxon>Craniata</taxon>
        <taxon>Vertebrata</taxon>
        <taxon>Euteleostomi</taxon>
        <taxon>Actinopterygii</taxon>
        <taxon>Neopterygii</taxon>
        <taxon>Teleostei</taxon>
        <taxon>Ostariophysi</taxon>
        <taxon>Cypriniformes</taxon>
        <taxon>Cyprinidae</taxon>
        <taxon>Labeoninae</taxon>
        <taxon>Labeonini</taxon>
        <taxon>Cirrhinus</taxon>
    </lineage>
</organism>
<name>A0ABR3LX21_9TELE</name>
<comment type="caution">
    <text evidence="1">The sequence shown here is derived from an EMBL/GenBank/DDBJ whole genome shotgun (WGS) entry which is preliminary data.</text>
</comment>
<protein>
    <submittedName>
        <fullName evidence="1">Uncharacterized protein</fullName>
    </submittedName>
</protein>